<dbReference type="GO" id="GO:0042597">
    <property type="term" value="C:periplasmic space"/>
    <property type="evidence" value="ECO:0007669"/>
    <property type="project" value="InterPro"/>
</dbReference>
<feature type="region of interest" description="Disordered" evidence="1">
    <location>
        <begin position="36"/>
        <end position="64"/>
    </location>
</feature>
<keyword evidence="4" id="KW-1185">Reference proteome</keyword>
<feature type="compositionally biased region" description="Basic residues" evidence="1">
    <location>
        <begin position="176"/>
        <end position="187"/>
    </location>
</feature>
<dbReference type="PROSITE" id="PS51318">
    <property type="entry name" value="TAT"/>
    <property type="match status" value="1"/>
</dbReference>
<evidence type="ECO:0000256" key="2">
    <source>
        <dbReference type="SAM" id="SignalP"/>
    </source>
</evidence>
<accession>F5RE74</accession>
<dbReference type="InterPro" id="IPR006311">
    <property type="entry name" value="TAT_signal"/>
</dbReference>
<dbReference type="Proteomes" id="UP000005019">
    <property type="component" value="Unassembled WGS sequence"/>
</dbReference>
<proteinExistence type="predicted"/>
<reference evidence="3 4" key="1">
    <citation type="journal article" date="2011" name="J. Bacteriol.">
        <title>Genome sequence of Methyloversatilis universalis FAM5T, a methylotrophic representative of the order Rhodocyclales.</title>
        <authorList>
            <person name="Kittichotirat W."/>
            <person name="Good N.M."/>
            <person name="Hall R."/>
            <person name="Bringel F."/>
            <person name="Lajus A."/>
            <person name="Medigue C."/>
            <person name="Smalley N.E."/>
            <person name="Beck D."/>
            <person name="Bumgarner R."/>
            <person name="Vuilleumier S."/>
            <person name="Kalyuzhnaya M.G."/>
        </authorList>
    </citation>
    <scope>NUCLEOTIDE SEQUENCE [LARGE SCALE GENOMIC DNA]</scope>
    <source>
        <strain evidence="4">ATCC BAA-1314 / JCM 13912 / FAM5</strain>
    </source>
</reference>
<feature type="region of interest" description="Disordered" evidence="1">
    <location>
        <begin position="167"/>
        <end position="200"/>
    </location>
</feature>
<gene>
    <name evidence="3" type="ORF">METUNv1_02592</name>
</gene>
<feature type="chain" id="PRO_5003325811" description="Periplasmic heavy metal sensor" evidence="2">
    <location>
        <begin position="36"/>
        <end position="200"/>
    </location>
</feature>
<evidence type="ECO:0000313" key="3">
    <source>
        <dbReference type="EMBL" id="EGK71205.1"/>
    </source>
</evidence>
<keyword evidence="2" id="KW-0732">Signal</keyword>
<feature type="compositionally biased region" description="Basic and acidic residues" evidence="1">
    <location>
        <begin position="188"/>
        <end position="200"/>
    </location>
</feature>
<dbReference type="eggNOG" id="COG3678">
    <property type="taxonomic scope" value="Bacteria"/>
</dbReference>
<dbReference type="AlphaFoldDB" id="F5RE74"/>
<protein>
    <recommendedName>
        <fullName evidence="5">Periplasmic heavy metal sensor</fullName>
    </recommendedName>
</protein>
<dbReference type="STRING" id="1000565.METUNv1_02592"/>
<evidence type="ECO:0008006" key="5">
    <source>
        <dbReference type="Google" id="ProtNLM"/>
    </source>
</evidence>
<feature type="signal peptide" evidence="2">
    <location>
        <begin position="1"/>
        <end position="35"/>
    </location>
</feature>
<evidence type="ECO:0000256" key="1">
    <source>
        <dbReference type="SAM" id="MobiDB-lite"/>
    </source>
</evidence>
<dbReference type="Gene3D" id="1.20.120.1490">
    <property type="match status" value="1"/>
</dbReference>
<dbReference type="Pfam" id="PF07813">
    <property type="entry name" value="LTXXQ"/>
    <property type="match status" value="1"/>
</dbReference>
<dbReference type="RefSeq" id="WP_008062313.1">
    <property type="nucleotide sequence ID" value="NZ_AFHG01000052.1"/>
</dbReference>
<name>F5RE74_METUF</name>
<evidence type="ECO:0000313" key="4">
    <source>
        <dbReference type="Proteomes" id="UP000005019"/>
    </source>
</evidence>
<dbReference type="InterPro" id="IPR012899">
    <property type="entry name" value="LTXXQ"/>
</dbReference>
<dbReference type="EMBL" id="AFHG01000052">
    <property type="protein sequence ID" value="EGK71205.1"/>
    <property type="molecule type" value="Genomic_DNA"/>
</dbReference>
<organism evidence="3 4">
    <name type="scientific">Methyloversatilis universalis (strain ATCC BAA-1314 / DSM 25237 / JCM 13912 / CCUG 52030 / FAM5)</name>
    <dbReference type="NCBI Taxonomy" id="1000565"/>
    <lineage>
        <taxon>Bacteria</taxon>
        <taxon>Pseudomonadati</taxon>
        <taxon>Pseudomonadota</taxon>
        <taxon>Betaproteobacteria</taxon>
        <taxon>Nitrosomonadales</taxon>
        <taxon>Sterolibacteriaceae</taxon>
        <taxon>Methyloversatilis</taxon>
    </lineage>
</organism>
<comment type="caution">
    <text evidence="3">The sequence shown here is derived from an EMBL/GenBank/DDBJ whole genome shotgun (WGS) entry which is preliminary data.</text>
</comment>
<sequence>MNTHDTPRSRSRWFSALAGAGALSALLALNLPAQAHPSAGDGAPHARHGMSGEQRPDGEPGRAHGRHFERHIERVFAKVGASDEQKARARDILRASEDQMKTLHAGHADERSRTVALLSADTIDRNALEQQRAARLAHMDEASKLMTRTLADLAEVLTPAQRKDAAPMLAGMGGHGPRHGKGGHHRPHGDGPKPADAPRG</sequence>
<dbReference type="CDD" id="cd09916">
    <property type="entry name" value="CpxP_like"/>
    <property type="match status" value="1"/>
</dbReference>